<keyword evidence="21" id="KW-1185">Reference proteome</keyword>
<keyword evidence="10" id="KW-0560">Oxidoreductase</keyword>
<feature type="binding site" evidence="19">
    <location>
        <position position="233"/>
    </location>
    <ligand>
        <name>FAD</name>
        <dbReference type="ChEBI" id="CHEBI:57692"/>
    </ligand>
</feature>
<dbReference type="InterPro" id="IPR037192">
    <property type="entry name" value="ERO1-like_sf"/>
</dbReference>
<feature type="binding site" evidence="19">
    <location>
        <position position="222"/>
    </location>
    <ligand>
        <name>FAD</name>
        <dbReference type="ChEBI" id="CHEBI:57692"/>
    </ligand>
</feature>
<evidence type="ECO:0000256" key="10">
    <source>
        <dbReference type="ARBA" id="ARBA00023002"/>
    </source>
</evidence>
<organism evidence="21 22">
    <name type="scientific">Salmo salar</name>
    <name type="common">Atlantic salmon</name>
    <dbReference type="NCBI Taxonomy" id="8030"/>
    <lineage>
        <taxon>Eukaryota</taxon>
        <taxon>Metazoa</taxon>
        <taxon>Chordata</taxon>
        <taxon>Craniata</taxon>
        <taxon>Vertebrata</taxon>
        <taxon>Euteleostomi</taxon>
        <taxon>Actinopterygii</taxon>
        <taxon>Neopterygii</taxon>
        <taxon>Teleostei</taxon>
        <taxon>Protacanthopterygii</taxon>
        <taxon>Salmoniformes</taxon>
        <taxon>Salmonidae</taxon>
        <taxon>Salmoninae</taxon>
        <taxon>Salmo</taxon>
    </lineage>
</organism>
<evidence type="ECO:0000256" key="14">
    <source>
        <dbReference type="ARBA" id="ARBA00023284"/>
    </source>
</evidence>
<dbReference type="CTD" id="30001"/>
<keyword evidence="4" id="KW-0813">Transport</keyword>
<feature type="binding site" evidence="19">
    <location>
        <position position="220"/>
    </location>
    <ligand>
        <name>FAD</name>
        <dbReference type="ChEBI" id="CHEBI:57692"/>
    </ligand>
</feature>
<evidence type="ECO:0000313" key="22">
    <source>
        <dbReference type="RefSeq" id="XP_014065496.2"/>
    </source>
</evidence>
<dbReference type="PANTHER" id="PTHR12613:SF1">
    <property type="entry name" value="ERO1-LIKE PROTEIN ALPHA"/>
    <property type="match status" value="1"/>
</dbReference>
<evidence type="ECO:0000256" key="3">
    <source>
        <dbReference type="ARBA" id="ARBA00008277"/>
    </source>
</evidence>
<feature type="disulfide bond" description="Redox-active" evidence="20">
    <location>
        <begin position="127"/>
        <end position="132"/>
    </location>
</feature>
<feature type="binding site" evidence="19">
    <location>
        <position position="319"/>
    </location>
    <ligand>
        <name>FAD</name>
        <dbReference type="ChEBI" id="CHEBI:57692"/>
    </ligand>
</feature>
<evidence type="ECO:0000256" key="2">
    <source>
        <dbReference type="ARBA" id="ARBA00004367"/>
    </source>
</evidence>
<evidence type="ECO:0000256" key="4">
    <source>
        <dbReference type="ARBA" id="ARBA00022448"/>
    </source>
</evidence>
<dbReference type="Pfam" id="PF04137">
    <property type="entry name" value="ERO1"/>
    <property type="match status" value="1"/>
</dbReference>
<gene>
    <name evidence="22" type="primary">ero1a</name>
</gene>
<evidence type="ECO:0000256" key="19">
    <source>
        <dbReference type="PIRSR" id="PIRSR017205-2"/>
    </source>
</evidence>
<dbReference type="AlphaFoldDB" id="A0A1S3SMD2"/>
<evidence type="ECO:0000256" key="18">
    <source>
        <dbReference type="PIRSR" id="PIRSR017205-1"/>
    </source>
</evidence>
<evidence type="ECO:0000256" key="11">
    <source>
        <dbReference type="ARBA" id="ARBA00023136"/>
    </source>
</evidence>
<dbReference type="GO" id="GO:0005789">
    <property type="term" value="C:endoplasmic reticulum membrane"/>
    <property type="evidence" value="ECO:0007669"/>
    <property type="project" value="UniProtKB-SubCell"/>
</dbReference>
<evidence type="ECO:0000256" key="1">
    <source>
        <dbReference type="ARBA" id="ARBA00001974"/>
    </source>
</evidence>
<keyword evidence="13" id="KW-0325">Glycoprotein</keyword>
<feature type="binding site" evidence="19">
    <location>
        <position position="287"/>
    </location>
    <ligand>
        <name>FAD</name>
        <dbReference type="ChEBI" id="CHEBI:57692"/>
    </ligand>
</feature>
<evidence type="ECO:0000256" key="16">
    <source>
        <dbReference type="ARBA" id="ARBA00041899"/>
    </source>
</evidence>
<evidence type="ECO:0000256" key="13">
    <source>
        <dbReference type="ARBA" id="ARBA00023180"/>
    </source>
</evidence>
<dbReference type="PANTHER" id="PTHR12613">
    <property type="entry name" value="ERO1-RELATED"/>
    <property type="match status" value="1"/>
</dbReference>
<keyword evidence="6" id="KW-0732">Signal</keyword>
<feature type="binding site" evidence="19">
    <location>
        <position position="284"/>
    </location>
    <ligand>
        <name>FAD</name>
        <dbReference type="ChEBI" id="CHEBI:57692"/>
    </ligand>
</feature>
<name>A0A1S3SMD2_SALSA</name>
<dbReference type="GO" id="GO:0071949">
    <property type="term" value="F:FAD binding"/>
    <property type="evidence" value="ECO:0007669"/>
    <property type="project" value="InterPro"/>
</dbReference>
<dbReference type="GO" id="GO:0034975">
    <property type="term" value="P:protein folding in endoplasmic reticulum"/>
    <property type="evidence" value="ECO:0007669"/>
    <property type="project" value="InterPro"/>
</dbReference>
<comment type="similarity">
    <text evidence="3">Belongs to the EROs family.</text>
</comment>
<keyword evidence="9" id="KW-0249">Electron transport</keyword>
<evidence type="ECO:0000256" key="20">
    <source>
        <dbReference type="PIRSR" id="PIRSR017205-3"/>
    </source>
</evidence>
<keyword evidence="12 20" id="KW-1015">Disulfide bond</keyword>
<keyword evidence="14" id="KW-0676">Redox-active center</keyword>
<proteinExistence type="inferred from homology"/>
<dbReference type="InterPro" id="IPR007266">
    <property type="entry name" value="Ero1"/>
</dbReference>
<dbReference type="GO" id="GO:0016972">
    <property type="term" value="F:thiol oxidase activity"/>
    <property type="evidence" value="ECO:0007669"/>
    <property type="project" value="InterPro"/>
</dbReference>
<dbReference type="PaxDb" id="8030-ENSSSAP00000022220"/>
<feature type="active site" description="Nucleophile" evidence="18">
    <location>
        <position position="426"/>
    </location>
</feature>
<dbReference type="SUPFAM" id="SSF110019">
    <property type="entry name" value="ERO1-like"/>
    <property type="match status" value="1"/>
</dbReference>
<evidence type="ECO:0000313" key="21">
    <source>
        <dbReference type="Proteomes" id="UP001652741"/>
    </source>
</evidence>
<comment type="subcellular location">
    <subcellularLocation>
        <location evidence="2">Endoplasmic reticulum membrane</location>
        <topology evidence="2">Peripheral membrane protein</topology>
        <orientation evidence="2">Lumenal side</orientation>
    </subcellularLocation>
</comment>
<dbReference type="GO" id="GO:0015035">
    <property type="term" value="F:protein-disulfide reductase activity"/>
    <property type="evidence" value="ECO:0007669"/>
    <property type="project" value="InterPro"/>
</dbReference>
<keyword evidence="7" id="KW-0256">Endoplasmic reticulum</keyword>
<accession>A0A1S3SMD2</accession>
<dbReference type="STRING" id="8030.ENSSSAP00000022220"/>
<sequence length="501" mass="57675">MNHTYPYLGVTGAVLRINGNVWLQSLLKLLQVLNYNYICNEMKRYVFLGVLSMYYLQVSSSSSAAHGCFCQVTGSLDDCACDVETIDAFNNERLFPKLQKLLESDYFRFYKVNLNKLCPFWTDNGLCGQKNCAVIPCTPNEVPEGIKTNGHHNKYSAEANNQECEKAETLGAVDSSLSKETRQALLEWNKHDDEAERFCVIDDEESPDSQYVDLLLNPERFTGYKGPEAWQIWNSIYEENCFKPYTVKRPLNPMVSYSGTDGKTFYSWLDGQCVEKRAFFRLVSGLHSSINIHLSARYLLDDNWFQKKWGHNVSEFQQRFDAQLTNGEGPKRLRNLYFLYLIELRALAKVLPLLQRPSFQLYTGQPTQDRQHKRVLLELLQVAKSFPLHFDETSLFAGNKEEAANLKEDFRLTFRNISRIMDCVGCFKCRLWGKLQTQGLGTALKILFSERQIEALPKSSSARLTFQLSRQEIVSLLNAFGRISTSIRELENFRSLLSKVR</sequence>
<evidence type="ECO:0000256" key="17">
    <source>
        <dbReference type="ARBA" id="ARBA00042500"/>
    </source>
</evidence>
<comment type="cofactor">
    <cofactor evidence="1 19">
        <name>FAD</name>
        <dbReference type="ChEBI" id="CHEBI:57692"/>
    </cofactor>
</comment>
<protein>
    <recommendedName>
        <fullName evidence="15">ERO1-like protein alpha</fullName>
    </recommendedName>
    <alternativeName>
        <fullName evidence="16">Endoplasmic reticulum oxidoreductase alpha</fullName>
    </alternativeName>
    <alternativeName>
        <fullName evidence="17">Oxidoreductin-1-L-alpha</fullName>
    </alternativeName>
</protein>
<evidence type="ECO:0000256" key="6">
    <source>
        <dbReference type="ARBA" id="ARBA00022729"/>
    </source>
</evidence>
<feature type="disulfide bond" description="Redox-active" evidence="20">
    <location>
        <begin position="426"/>
        <end position="429"/>
    </location>
</feature>
<dbReference type="Proteomes" id="UP001652741">
    <property type="component" value="Chromosome ssa09"/>
</dbReference>
<evidence type="ECO:0000256" key="8">
    <source>
        <dbReference type="ARBA" id="ARBA00022827"/>
    </source>
</evidence>
<reference evidence="22" key="1">
    <citation type="submission" date="2025-08" db="UniProtKB">
        <authorList>
            <consortium name="RefSeq"/>
        </authorList>
    </citation>
    <scope>IDENTIFICATION</scope>
</reference>
<keyword evidence="5" id="KW-0285">Flavoprotein</keyword>
<dbReference type="KEGG" id="sasa:106610614"/>
<evidence type="ECO:0000256" key="5">
    <source>
        <dbReference type="ARBA" id="ARBA00022630"/>
    </source>
</evidence>
<keyword evidence="11" id="KW-0472">Membrane</keyword>
<evidence type="ECO:0000256" key="7">
    <source>
        <dbReference type="ARBA" id="ARBA00022824"/>
    </source>
</evidence>
<dbReference type="GeneID" id="106610614"/>
<dbReference type="PIRSF" id="PIRSF017205">
    <property type="entry name" value="ERO1"/>
    <property type="match status" value="1"/>
</dbReference>
<feature type="active site" evidence="18">
    <location>
        <position position="429"/>
    </location>
</feature>
<evidence type="ECO:0000256" key="12">
    <source>
        <dbReference type="ARBA" id="ARBA00023157"/>
    </source>
</evidence>
<dbReference type="RefSeq" id="XP_014065496.2">
    <property type="nucleotide sequence ID" value="XM_014210021.2"/>
</dbReference>
<keyword evidence="8 19" id="KW-0274">FAD</keyword>
<evidence type="ECO:0000256" key="15">
    <source>
        <dbReference type="ARBA" id="ARBA00040786"/>
    </source>
</evidence>
<evidence type="ECO:0000256" key="9">
    <source>
        <dbReference type="ARBA" id="ARBA00022982"/>
    </source>
</evidence>